<dbReference type="GO" id="GO:0016491">
    <property type="term" value="F:oxidoreductase activity"/>
    <property type="evidence" value="ECO:0007669"/>
    <property type="project" value="InterPro"/>
</dbReference>
<protein>
    <submittedName>
        <fullName evidence="7">Radical SAM domain protein</fullName>
    </submittedName>
</protein>
<evidence type="ECO:0000256" key="3">
    <source>
        <dbReference type="ARBA" id="ARBA00022723"/>
    </source>
</evidence>
<dbReference type="SFLD" id="SFLDG01384">
    <property type="entry name" value="thioether_bond_formation_requi"/>
    <property type="match status" value="1"/>
</dbReference>
<dbReference type="SFLD" id="SFLDS00029">
    <property type="entry name" value="Radical_SAM"/>
    <property type="match status" value="1"/>
</dbReference>
<dbReference type="InterPro" id="IPR023867">
    <property type="entry name" value="Sulphatase_maturase_rSAM"/>
</dbReference>
<dbReference type="SFLD" id="SFLDG01386">
    <property type="entry name" value="main_SPASM_domain-containing"/>
    <property type="match status" value="1"/>
</dbReference>
<evidence type="ECO:0000313" key="8">
    <source>
        <dbReference type="Proteomes" id="UP000003744"/>
    </source>
</evidence>
<dbReference type="SFLD" id="SFLDG01067">
    <property type="entry name" value="SPASM/twitch_domain_containing"/>
    <property type="match status" value="1"/>
</dbReference>
<evidence type="ECO:0000256" key="5">
    <source>
        <dbReference type="ARBA" id="ARBA00023014"/>
    </source>
</evidence>
<dbReference type="EMBL" id="ACGC01000075">
    <property type="protein sequence ID" value="EEI82500.1"/>
    <property type="molecule type" value="Genomic_DNA"/>
</dbReference>
<dbReference type="PANTHER" id="PTHR43273:SF8">
    <property type="entry name" value="RADICAL SAM DOMAIN PROTEIN"/>
    <property type="match status" value="1"/>
</dbReference>
<dbReference type="Pfam" id="PF04055">
    <property type="entry name" value="Radical_SAM"/>
    <property type="match status" value="1"/>
</dbReference>
<dbReference type="NCBIfam" id="TIGR04085">
    <property type="entry name" value="rSAM_more_4Fe4S"/>
    <property type="match status" value="1"/>
</dbReference>
<dbReference type="InterPro" id="IPR023885">
    <property type="entry name" value="4Fe4S-binding_SPASM_dom"/>
</dbReference>
<dbReference type="GO" id="GO:0051536">
    <property type="term" value="F:iron-sulfur cluster binding"/>
    <property type="evidence" value="ECO:0007669"/>
    <property type="project" value="UniProtKB-KW"/>
</dbReference>
<evidence type="ECO:0000259" key="6">
    <source>
        <dbReference type="PROSITE" id="PS51918"/>
    </source>
</evidence>
<dbReference type="SUPFAM" id="SSF102114">
    <property type="entry name" value="Radical SAM enzymes"/>
    <property type="match status" value="1"/>
</dbReference>
<dbReference type="PANTHER" id="PTHR43273">
    <property type="entry name" value="ANAEROBIC SULFATASE-MATURATING ENZYME HOMOLOG ASLB-RELATED"/>
    <property type="match status" value="1"/>
</dbReference>
<dbReference type="AlphaFoldDB" id="C2CIW4"/>
<evidence type="ECO:0000313" key="7">
    <source>
        <dbReference type="EMBL" id="EEI82500.1"/>
    </source>
</evidence>
<evidence type="ECO:0000256" key="4">
    <source>
        <dbReference type="ARBA" id="ARBA00023004"/>
    </source>
</evidence>
<dbReference type="CDD" id="cd01335">
    <property type="entry name" value="Radical_SAM"/>
    <property type="match status" value="1"/>
</dbReference>
<dbReference type="Gene3D" id="3.20.20.70">
    <property type="entry name" value="Aldolase class I"/>
    <property type="match status" value="1"/>
</dbReference>
<keyword evidence="2" id="KW-0949">S-adenosyl-L-methionine</keyword>
<accession>C2CIW4</accession>
<dbReference type="Pfam" id="PF13186">
    <property type="entry name" value="SPASM"/>
    <property type="match status" value="1"/>
</dbReference>
<keyword evidence="5" id="KW-0411">Iron-sulfur</keyword>
<dbReference type="GO" id="GO:0046872">
    <property type="term" value="F:metal ion binding"/>
    <property type="evidence" value="ECO:0007669"/>
    <property type="project" value="UniProtKB-KW"/>
</dbReference>
<dbReference type="Proteomes" id="UP000003744">
    <property type="component" value="Unassembled WGS sequence"/>
</dbReference>
<comment type="caution">
    <text evidence="7">The sequence shown here is derived from an EMBL/GenBank/DDBJ whole genome shotgun (WGS) entry which is preliminary data.</text>
</comment>
<proteinExistence type="predicted"/>
<reference evidence="7 8" key="1">
    <citation type="submission" date="2009-01" db="EMBL/GenBank/DDBJ databases">
        <authorList>
            <person name="Qin X."/>
            <person name="Bachman B."/>
            <person name="Battles P."/>
            <person name="Bell A."/>
            <person name="Bess C."/>
            <person name="Bickham C."/>
            <person name="Chaboub L."/>
            <person name="Chen D."/>
            <person name="Coyle M."/>
            <person name="Deiros D.R."/>
            <person name="Dinh H."/>
            <person name="Forbes L."/>
            <person name="Fowler G."/>
            <person name="Francisco L."/>
            <person name="Fu Q."/>
            <person name="Gubbala S."/>
            <person name="Hale W."/>
            <person name="Han Y."/>
            <person name="Hemphill L."/>
            <person name="Highlander S.K."/>
            <person name="Hirani K."/>
            <person name="Hogues M."/>
            <person name="Jackson L."/>
            <person name="Jakkamsetti A."/>
            <person name="Javaid M."/>
            <person name="Jiang H."/>
            <person name="Korchina V."/>
            <person name="Kovar C."/>
            <person name="Lara F."/>
            <person name="Lee S."/>
            <person name="Mata R."/>
            <person name="Mathew T."/>
            <person name="Moen C."/>
            <person name="Morales K."/>
            <person name="Munidasa M."/>
            <person name="Nazareth L."/>
            <person name="Ngo R."/>
            <person name="Nguyen L."/>
            <person name="Okwuonu G."/>
            <person name="Ongeri F."/>
            <person name="Patil S."/>
            <person name="Petrosino J."/>
            <person name="Pham C."/>
            <person name="Pham P."/>
            <person name="Pu L.-L."/>
            <person name="Puazo M."/>
            <person name="Raj R."/>
            <person name="Reid J."/>
            <person name="Rouhana J."/>
            <person name="Saada N."/>
            <person name="Shang Y."/>
            <person name="Simmons D."/>
            <person name="Thornton R."/>
            <person name="Warren J."/>
            <person name="Weissenberger G."/>
            <person name="Zhang J."/>
            <person name="Zhang L."/>
            <person name="Zhou C."/>
            <person name="Zhu D."/>
            <person name="Muzny D."/>
            <person name="Worley K."/>
            <person name="Gibbs R."/>
        </authorList>
    </citation>
    <scope>NUCLEOTIDE SEQUENCE [LARGE SCALE GENOMIC DNA]</scope>
    <source>
        <strain evidence="7 8">ATCC 35098</strain>
    </source>
</reference>
<dbReference type="eggNOG" id="COG0641">
    <property type="taxonomic scope" value="Bacteria"/>
</dbReference>
<name>C2CIW4_9FIRM</name>
<dbReference type="InterPro" id="IPR058240">
    <property type="entry name" value="rSAM_sf"/>
</dbReference>
<keyword evidence="4" id="KW-0408">Iron</keyword>
<dbReference type="InterPro" id="IPR013785">
    <property type="entry name" value="Aldolase_TIM"/>
</dbReference>
<evidence type="ECO:0000256" key="2">
    <source>
        <dbReference type="ARBA" id="ARBA00022691"/>
    </source>
</evidence>
<evidence type="ECO:0000256" key="1">
    <source>
        <dbReference type="ARBA" id="ARBA00001966"/>
    </source>
</evidence>
<comment type="cofactor">
    <cofactor evidence="1">
        <name>[4Fe-4S] cluster</name>
        <dbReference type="ChEBI" id="CHEBI:49883"/>
    </cofactor>
</comment>
<keyword evidence="3" id="KW-0479">Metal-binding</keyword>
<dbReference type="PROSITE" id="PS51918">
    <property type="entry name" value="RADICAL_SAM"/>
    <property type="match status" value="1"/>
</dbReference>
<feature type="domain" description="Radical SAM core" evidence="6">
    <location>
        <begin position="90"/>
        <end position="303"/>
    </location>
</feature>
<dbReference type="HOGENOM" id="CLU_009273_3_3_9"/>
<sequence length="457" mass="53749">MLLISYNELLTFNRFKVFEYNNKNYIFDIDSPKMFTVDNTLLSIIKKGSITKKEFLEKSVSIYGEEYSKKIIDYLKNIGFINYKENEPNQYEINSVTFFMTNKCNLKCKYCYINQDDVSTNKEMDEITSKKCIDYLLKISKKEFLVINFFGGEPLLNFDVIKSTIDYCHRLDRKFVFSVTTNGTLLDAKTMDFFLKNDVVINISIDGNNIINDSNRIYTNGQGSHSKILESVLKLRNETNLRAMSTITDQNLDLVSLFKYLDNLNFYEVNMSPAYNVLVGDKFDLYINNYIELIRYARKLLKEKEYLKLKKINLVMDILNQIHWCIKSYYGCSAGITELTFDGNGDIYPCHAFVDNKRFKFGNINSIPEKMLENRLNYIQNLKIDFFNGKYKCSNCWIKHFCSGGCIFLNLNENNSIYKTVPRHCKMKRSIYENLILFYLNLNQEQINELFIKTMEC</sequence>
<gene>
    <name evidence="7" type="ORF">HMPREF0077_1424</name>
</gene>
<dbReference type="InterPro" id="IPR007197">
    <property type="entry name" value="rSAM"/>
</dbReference>
<organism evidence="7 8">
    <name type="scientific">Anaerococcus tetradius ATCC 35098</name>
    <dbReference type="NCBI Taxonomy" id="525255"/>
    <lineage>
        <taxon>Bacteria</taxon>
        <taxon>Bacillati</taxon>
        <taxon>Bacillota</taxon>
        <taxon>Tissierellia</taxon>
        <taxon>Tissierellales</taxon>
        <taxon>Peptoniphilaceae</taxon>
        <taxon>Anaerococcus</taxon>
    </lineage>
</organism>